<reference evidence="3" key="1">
    <citation type="submission" date="2016-10" db="EMBL/GenBank/DDBJ databases">
        <authorList>
            <person name="Varghese N."/>
        </authorList>
    </citation>
    <scope>NUCLEOTIDE SEQUENCE [LARGE SCALE GENOMIC DNA]</scope>
    <source>
        <strain evidence="3">DSM 45096 / BCRC 16803 / CGMCC 4.1857 / CIP 109030 / JCM 12277 / KCTC 19219 / NBRC 100920 / 33214</strain>
    </source>
</reference>
<proteinExistence type="predicted"/>
<sequence length="31" mass="3347">MILTAASKRPGEAPLRRLSPKSGTVVVARKR</sequence>
<dbReference type="Proteomes" id="UP000183015">
    <property type="component" value="Unassembled WGS sequence"/>
</dbReference>
<gene>
    <name evidence="2" type="ORF">SAMN05414137_110216</name>
</gene>
<accession>A0A1H7RN32</accession>
<dbReference type="EMBL" id="FOAZ01000010">
    <property type="protein sequence ID" value="SEL61448.1"/>
    <property type="molecule type" value="Genomic_DNA"/>
</dbReference>
<organism evidence="2 3">
    <name type="scientific">Streptacidiphilus jiangxiensis</name>
    <dbReference type="NCBI Taxonomy" id="235985"/>
    <lineage>
        <taxon>Bacteria</taxon>
        <taxon>Bacillati</taxon>
        <taxon>Actinomycetota</taxon>
        <taxon>Actinomycetes</taxon>
        <taxon>Kitasatosporales</taxon>
        <taxon>Streptomycetaceae</taxon>
        <taxon>Streptacidiphilus</taxon>
    </lineage>
</organism>
<keyword evidence="3" id="KW-1185">Reference proteome</keyword>
<protein>
    <submittedName>
        <fullName evidence="2">Uncharacterized protein</fullName>
    </submittedName>
</protein>
<evidence type="ECO:0000256" key="1">
    <source>
        <dbReference type="SAM" id="MobiDB-lite"/>
    </source>
</evidence>
<evidence type="ECO:0000313" key="2">
    <source>
        <dbReference type="EMBL" id="SEL61448.1"/>
    </source>
</evidence>
<feature type="region of interest" description="Disordered" evidence="1">
    <location>
        <begin position="1"/>
        <end position="31"/>
    </location>
</feature>
<dbReference type="STRING" id="235985.SAMN05414137_110216"/>
<name>A0A1H7RN32_STRJI</name>
<evidence type="ECO:0000313" key="3">
    <source>
        <dbReference type="Proteomes" id="UP000183015"/>
    </source>
</evidence>
<dbReference type="AlphaFoldDB" id="A0A1H7RN32"/>